<organism evidence="1">
    <name type="scientific">uncultured Rubrobacteraceae bacterium</name>
    <dbReference type="NCBI Taxonomy" id="349277"/>
    <lineage>
        <taxon>Bacteria</taxon>
        <taxon>Bacillati</taxon>
        <taxon>Actinomycetota</taxon>
        <taxon>Rubrobacteria</taxon>
        <taxon>Rubrobacterales</taxon>
        <taxon>Rubrobacteraceae</taxon>
        <taxon>environmental samples</taxon>
    </lineage>
</organism>
<evidence type="ECO:0000313" key="1">
    <source>
        <dbReference type="EMBL" id="CAA9422815.1"/>
    </source>
</evidence>
<protein>
    <submittedName>
        <fullName evidence="1">Uncharacterized protein</fullName>
    </submittedName>
</protein>
<accession>A0A6J4PQ50</accession>
<dbReference type="EMBL" id="CADCVD010000004">
    <property type="protein sequence ID" value="CAA9422815.1"/>
    <property type="molecule type" value="Genomic_DNA"/>
</dbReference>
<reference evidence="1" key="1">
    <citation type="submission" date="2020-02" db="EMBL/GenBank/DDBJ databases">
        <authorList>
            <person name="Meier V. D."/>
        </authorList>
    </citation>
    <scope>NUCLEOTIDE SEQUENCE</scope>
    <source>
        <strain evidence="1">AVDCRST_MAG37</strain>
    </source>
</reference>
<gene>
    <name evidence="1" type="ORF">AVDCRST_MAG37-57</name>
</gene>
<name>A0A6J4PQ50_9ACTN</name>
<dbReference type="AlphaFoldDB" id="A0A6J4PQ50"/>
<sequence length="120" mass="14168">MMWEWQVWRCFDHVKETFQDKGWEYEQDGRFDNEVVPLLAESGDYRIVFFKWDPNTGECWFELRDEPRRSMVYVRGVENIPTPEKAGALLESYGAPIQAMPNPRERPLYELPLAPVLQAG</sequence>
<proteinExistence type="predicted"/>